<dbReference type="Proteomes" id="UP000266127">
    <property type="component" value="Genome"/>
</dbReference>
<evidence type="ECO:0000313" key="2">
    <source>
        <dbReference type="EMBL" id="AMU04179.1"/>
    </source>
</evidence>
<name>A0A3G1DHL3_9REOV</name>
<dbReference type="KEGG" id="vg:27246464"/>
<dbReference type="RefSeq" id="YP_009246470.1">
    <property type="nucleotide sequence ID" value="NC_029916.1"/>
</dbReference>
<evidence type="ECO:0000256" key="1">
    <source>
        <dbReference type="ARBA" id="ARBA00022884"/>
    </source>
</evidence>
<dbReference type="GeneID" id="27246464"/>
<organism evidence="2 3">
    <name type="scientific">Mahlapitsi orthoreovirus</name>
    <dbReference type="NCBI Taxonomy" id="2170064"/>
    <lineage>
        <taxon>Viruses</taxon>
        <taxon>Riboviria</taxon>
        <taxon>Orthornavirae</taxon>
        <taxon>Duplornaviricota</taxon>
        <taxon>Resentoviricetes</taxon>
        <taxon>Reovirales</taxon>
        <taxon>Spinareoviridae</taxon>
        <taxon>Orthoreovirus</taxon>
        <taxon>Orthoreovirus mahlapitsiense</taxon>
    </lineage>
</organism>
<evidence type="ECO:0000313" key="3">
    <source>
        <dbReference type="Proteomes" id="UP000266127"/>
    </source>
</evidence>
<dbReference type="GO" id="GO:0003727">
    <property type="term" value="F:single-stranded RNA binding"/>
    <property type="evidence" value="ECO:0007669"/>
    <property type="project" value="InterPro"/>
</dbReference>
<proteinExistence type="predicted"/>
<accession>A0A3G1DHL3</accession>
<protein>
    <submittedName>
        <fullName evidence="2">Sigma NS</fullName>
    </submittedName>
</protein>
<keyword evidence="1" id="KW-0694">RNA-binding</keyword>
<dbReference type="EMBL" id="KU198610">
    <property type="protein sequence ID" value="AMU04179.1"/>
    <property type="molecule type" value="Genomic_RNA"/>
</dbReference>
<sequence>MAAPLRVGVARSNQTNKSETILPSLHLLKCTISADSQQLIRGASAYFGGLKNSLKCLNPLVYSATERTIRPVARSRLLAKPSLTLSERVSLALHRTDQTHCLGHEGVQLISSILAELVADSSEEYASKVLPSSAVTYNPLAVARAITLITAGMMFEDGTDDYQDLPIYPGMADLIAFQMVLPYCLMECEGEVKVVFPPYTVEDFLRRKDLLDNLDMSYGLESRSEQRMSFEQSASCSRSVNEWKEDRNTEQRVLKLILLLIAYQLKVELDGLCEMSTETRNIAHLTNFGAQLLKQASIFAPIDWQLFTLLESIVEAGRVMNPATLAQKWSEIRSQKMGRVNADSYKVDVSTGFWKVRRGDQVIMTVRPAKIA</sequence>
<dbReference type="Pfam" id="PF01518">
    <property type="entry name" value="PolyG_pol"/>
    <property type="match status" value="1"/>
</dbReference>
<keyword evidence="3" id="KW-1185">Reference proteome</keyword>
<reference evidence="2 3" key="1">
    <citation type="journal article" date="2016" name="Viruses">
        <title>Isolation of a Novel Fusogenic Orthoreovirus from Eucampsipoda africana Bat Flies in South Africa.</title>
        <authorList>
            <person name="Jansen van Vuren P."/>
            <person name="Wiley M."/>
            <person name="Palacios G."/>
            <person name="Storm N."/>
            <person name="McCulloch S."/>
            <person name="Markotter W."/>
            <person name="Birkhead M."/>
            <person name="Kemp A."/>
            <person name="Paweska J.T."/>
        </authorList>
    </citation>
    <scope>NUCLEOTIDE SEQUENCE [LARGE SCALE GENOMIC DNA]</scope>
    <source>
        <strain evidence="2">2511</strain>
    </source>
</reference>
<dbReference type="GO" id="GO:0003968">
    <property type="term" value="F:RNA-directed RNA polymerase activity"/>
    <property type="evidence" value="ECO:0007669"/>
    <property type="project" value="InterPro"/>
</dbReference>
<dbReference type="InterPro" id="IPR002507">
    <property type="entry name" value="Reovirus_polyG_pol"/>
</dbReference>